<dbReference type="InterPro" id="IPR050260">
    <property type="entry name" value="FAD-bd_OxRdtase"/>
</dbReference>
<keyword evidence="9" id="KW-1185">Reference proteome</keyword>
<dbReference type="KEGG" id="mech:Q9L42_004465"/>
<proteinExistence type="inferred from homology"/>
<dbReference type="SMART" id="SM00450">
    <property type="entry name" value="RHOD"/>
    <property type="match status" value="1"/>
</dbReference>
<comment type="cofactor">
    <cofactor evidence="1">
        <name>FAD</name>
        <dbReference type="ChEBI" id="CHEBI:57692"/>
    </cofactor>
</comment>
<dbReference type="EMBL" id="CP157743">
    <property type="protein sequence ID" value="XBS21384.1"/>
    <property type="molecule type" value="Genomic_DNA"/>
</dbReference>
<dbReference type="InterPro" id="IPR036873">
    <property type="entry name" value="Rhodanese-like_dom_sf"/>
</dbReference>
<evidence type="ECO:0000256" key="5">
    <source>
        <dbReference type="ARBA" id="ARBA00023002"/>
    </source>
</evidence>
<dbReference type="InterPro" id="IPR036188">
    <property type="entry name" value="FAD/NAD-bd_sf"/>
</dbReference>
<keyword evidence="6" id="KW-0676">Redox-active center</keyword>
<protein>
    <submittedName>
        <fullName evidence="8">FAD-dependent oxidoreductase</fullName>
    </submittedName>
</protein>
<keyword evidence="3" id="KW-0285">Flavoprotein</keyword>
<feature type="domain" description="Rhodanese" evidence="7">
    <location>
        <begin position="471"/>
        <end position="558"/>
    </location>
</feature>
<dbReference type="Gene3D" id="3.40.250.10">
    <property type="entry name" value="Rhodanese-like domain"/>
    <property type="match status" value="1"/>
</dbReference>
<dbReference type="PROSITE" id="PS50206">
    <property type="entry name" value="RHODANESE_3"/>
    <property type="match status" value="1"/>
</dbReference>
<dbReference type="SUPFAM" id="SSF52821">
    <property type="entry name" value="Rhodanese/Cell cycle control phosphatase"/>
    <property type="match status" value="1"/>
</dbReference>
<dbReference type="InterPro" id="IPR023753">
    <property type="entry name" value="FAD/NAD-binding_dom"/>
</dbReference>
<name>A0AAU7NWP3_9GAMM</name>
<evidence type="ECO:0000313" key="8">
    <source>
        <dbReference type="EMBL" id="XBS21384.1"/>
    </source>
</evidence>
<dbReference type="AlphaFoldDB" id="A0AAU7NWP3"/>
<dbReference type="SUPFAM" id="SSF55424">
    <property type="entry name" value="FAD/NAD-linked reductases, dimerisation (C-terminal) domain"/>
    <property type="match status" value="1"/>
</dbReference>
<dbReference type="InterPro" id="IPR016156">
    <property type="entry name" value="FAD/NAD-linked_Rdtase_dimer_sf"/>
</dbReference>
<dbReference type="InterPro" id="IPR001763">
    <property type="entry name" value="Rhodanese-like_dom"/>
</dbReference>
<organism evidence="8 9">
    <name type="scientific">Methylomarinum roseum</name>
    <dbReference type="NCBI Taxonomy" id="3067653"/>
    <lineage>
        <taxon>Bacteria</taxon>
        <taxon>Pseudomonadati</taxon>
        <taxon>Pseudomonadota</taxon>
        <taxon>Gammaproteobacteria</taxon>
        <taxon>Methylococcales</taxon>
        <taxon>Methylococcaceae</taxon>
        <taxon>Methylomarinum</taxon>
    </lineage>
</organism>
<dbReference type="InterPro" id="IPR004099">
    <property type="entry name" value="Pyr_nucl-diS_OxRdtase_dimer"/>
</dbReference>
<dbReference type="RefSeq" id="WP_305909625.1">
    <property type="nucleotide sequence ID" value="NZ_CP157743.1"/>
</dbReference>
<evidence type="ECO:0000256" key="6">
    <source>
        <dbReference type="ARBA" id="ARBA00023284"/>
    </source>
</evidence>
<dbReference type="PANTHER" id="PTHR43429:SF1">
    <property type="entry name" value="NAD(P)H SULFUR OXIDOREDUCTASE (COA-DEPENDENT)"/>
    <property type="match status" value="1"/>
</dbReference>
<dbReference type="SUPFAM" id="SSF51905">
    <property type="entry name" value="FAD/NAD(P)-binding domain"/>
    <property type="match status" value="1"/>
</dbReference>
<dbReference type="PROSITE" id="PS51257">
    <property type="entry name" value="PROKAR_LIPOPROTEIN"/>
    <property type="match status" value="1"/>
</dbReference>
<comment type="similarity">
    <text evidence="2">Belongs to the class-III pyridine nucleotide-disulfide oxidoreductase family.</text>
</comment>
<dbReference type="Proteomes" id="UP001225378">
    <property type="component" value="Chromosome"/>
</dbReference>
<dbReference type="PRINTS" id="PR00368">
    <property type="entry name" value="FADPNR"/>
</dbReference>
<dbReference type="Gene3D" id="3.50.50.60">
    <property type="entry name" value="FAD/NAD(P)-binding domain"/>
    <property type="match status" value="2"/>
</dbReference>
<dbReference type="Pfam" id="PF00581">
    <property type="entry name" value="Rhodanese"/>
    <property type="match status" value="1"/>
</dbReference>
<gene>
    <name evidence="8" type="ORF">Q9L42_004465</name>
</gene>
<evidence type="ECO:0000259" key="7">
    <source>
        <dbReference type="PROSITE" id="PS50206"/>
    </source>
</evidence>
<evidence type="ECO:0000256" key="3">
    <source>
        <dbReference type="ARBA" id="ARBA00022630"/>
    </source>
</evidence>
<dbReference type="PANTHER" id="PTHR43429">
    <property type="entry name" value="PYRIDINE NUCLEOTIDE-DISULFIDE OXIDOREDUCTASE DOMAIN-CONTAINING"/>
    <property type="match status" value="1"/>
</dbReference>
<sequence>MQHGNKRILIIGGVAGGASCAARLRRLCERCEIVVIDKGEHVSFANCGLPYFVGDVIKEEQKLLVANPELFQNRFNIQVRVRHQATSINRTDNTVSITNLEDGSVTEMRYDALVLSTGSEAIRPPLEGIDLPGIYVLRTIPDSHKLKAAAKNAKRAVIIGGGFIGLEMAENLAGLGLEVTLIEMAKQLMPPLDAEMASYIKTCLEDNKIQLKLGCAVEAFSRTTEGLSVHYSDGHHVNTDIVLLAIGVTPASELAKQAGLEVGPRGGIKVDETMQTSDPDIWAVGDVVEVEDFISKQKLSVPLAGPANRQGRIAAGAILESFNPAIKRNLTFRGVQGTAVCQVFGLTIALSGASEKSLRRAGIDDYQKVYLHPGHHVSYFPGAQPIHLKLIYARDGKILGVQAIGRAGVTRRVDVIAMAIQMGATVYDLEESELCYAPQFGGAKDPVNLAGMIAANNLRHDLDLADWHLLHDDGHQLLDVRTDSEYQQGYIDDAINIPLEQLRQRLDELSADKELWLVCGVGQRAYYAVRLLMQQGFKVRVLSGGMQTYQAFANAGLLEAKNA</sequence>
<evidence type="ECO:0000256" key="4">
    <source>
        <dbReference type="ARBA" id="ARBA00022827"/>
    </source>
</evidence>
<dbReference type="GO" id="GO:0016491">
    <property type="term" value="F:oxidoreductase activity"/>
    <property type="evidence" value="ECO:0007669"/>
    <property type="project" value="UniProtKB-KW"/>
</dbReference>
<dbReference type="Pfam" id="PF07992">
    <property type="entry name" value="Pyr_redox_2"/>
    <property type="match status" value="1"/>
</dbReference>
<dbReference type="Pfam" id="PF02852">
    <property type="entry name" value="Pyr_redox_dim"/>
    <property type="match status" value="1"/>
</dbReference>
<dbReference type="PRINTS" id="PR00411">
    <property type="entry name" value="PNDRDTASEI"/>
</dbReference>
<evidence type="ECO:0000256" key="1">
    <source>
        <dbReference type="ARBA" id="ARBA00001974"/>
    </source>
</evidence>
<reference evidence="8 9" key="1">
    <citation type="journal article" date="2024" name="Microbiology">
        <title>Methylomarinum rosea sp. nov., a novel halophilic methanotrophic bacterium from the hypersaline Lake Elton.</title>
        <authorList>
            <person name="Suleimanov R.Z."/>
            <person name="Oshkin I.Y."/>
            <person name="Danilova O.V."/>
            <person name="Suzina N.E."/>
            <person name="Dedysh S.N."/>
        </authorList>
    </citation>
    <scope>NUCLEOTIDE SEQUENCE [LARGE SCALE GENOMIC DNA]</scope>
    <source>
        <strain evidence="8 9">Ch1-1</strain>
    </source>
</reference>
<keyword evidence="5" id="KW-0560">Oxidoreductase</keyword>
<evidence type="ECO:0000256" key="2">
    <source>
        <dbReference type="ARBA" id="ARBA00009130"/>
    </source>
</evidence>
<accession>A0AAU7NWP3</accession>
<evidence type="ECO:0000313" key="9">
    <source>
        <dbReference type="Proteomes" id="UP001225378"/>
    </source>
</evidence>
<keyword evidence="4" id="KW-0274">FAD</keyword>